<evidence type="ECO:0000256" key="1">
    <source>
        <dbReference type="ARBA" id="ARBA00006432"/>
    </source>
</evidence>
<dbReference type="InterPro" id="IPR020845">
    <property type="entry name" value="AMP-binding_CS"/>
</dbReference>
<evidence type="ECO:0000259" key="7">
    <source>
        <dbReference type="Pfam" id="PF00501"/>
    </source>
</evidence>
<name>A0ABY4PPB8_9ACTN</name>
<dbReference type="Pfam" id="PF00501">
    <property type="entry name" value="AMP-binding"/>
    <property type="match status" value="1"/>
</dbReference>
<evidence type="ECO:0000256" key="5">
    <source>
        <dbReference type="ARBA" id="ARBA00024484"/>
    </source>
</evidence>
<keyword evidence="2" id="KW-0436">Ligase</keyword>
<dbReference type="PROSITE" id="PS00455">
    <property type="entry name" value="AMP_BINDING"/>
    <property type="match status" value="1"/>
</dbReference>
<accession>A0ABY4PPB8</accession>
<keyword evidence="9" id="KW-1185">Reference proteome</keyword>
<dbReference type="Pfam" id="PF23562">
    <property type="entry name" value="AMP-binding_C_3"/>
    <property type="match status" value="1"/>
</dbReference>
<dbReference type="Proteomes" id="UP000829992">
    <property type="component" value="Chromosome"/>
</dbReference>
<evidence type="ECO:0000256" key="6">
    <source>
        <dbReference type="ARBA" id="ARBA00032875"/>
    </source>
</evidence>
<proteinExistence type="inferred from homology"/>
<comment type="similarity">
    <text evidence="1">Belongs to the ATP-dependent AMP-binding enzyme family.</text>
</comment>
<dbReference type="InterPro" id="IPR042099">
    <property type="entry name" value="ANL_N_sf"/>
</dbReference>
<gene>
    <name evidence="8" type="ORF">M4V62_07795</name>
</gene>
<evidence type="ECO:0000313" key="8">
    <source>
        <dbReference type="EMBL" id="UQT55004.1"/>
    </source>
</evidence>
<reference evidence="8 9" key="1">
    <citation type="submission" date="2022-05" db="EMBL/GenBank/DDBJ databases">
        <authorList>
            <person name="Zhou X."/>
            <person name="Li K."/>
            <person name="Man Y."/>
        </authorList>
    </citation>
    <scope>NUCLEOTIDE SEQUENCE [LARGE SCALE GENOMIC DNA]</scope>
    <source>
        <strain evidence="8 9">MS405</strain>
    </source>
</reference>
<evidence type="ECO:0000256" key="3">
    <source>
        <dbReference type="ARBA" id="ARBA00022832"/>
    </source>
</evidence>
<organism evidence="8 9">
    <name type="scientific">Streptomyces durmitorensis</name>
    <dbReference type="NCBI Taxonomy" id="319947"/>
    <lineage>
        <taxon>Bacteria</taxon>
        <taxon>Bacillati</taxon>
        <taxon>Actinomycetota</taxon>
        <taxon>Actinomycetes</taxon>
        <taxon>Kitasatosporales</taxon>
        <taxon>Streptomycetaceae</taxon>
        <taxon>Streptomyces</taxon>
    </lineage>
</organism>
<evidence type="ECO:0000256" key="4">
    <source>
        <dbReference type="ARBA" id="ARBA00023098"/>
    </source>
</evidence>
<keyword evidence="4" id="KW-0443">Lipid metabolism</keyword>
<feature type="domain" description="AMP-dependent synthetase/ligase" evidence="7">
    <location>
        <begin position="22"/>
        <end position="434"/>
    </location>
</feature>
<evidence type="ECO:0000256" key="2">
    <source>
        <dbReference type="ARBA" id="ARBA00022598"/>
    </source>
</evidence>
<dbReference type="EMBL" id="CP097289">
    <property type="protein sequence ID" value="UQT55004.1"/>
    <property type="molecule type" value="Genomic_DNA"/>
</dbReference>
<dbReference type="InterPro" id="IPR045851">
    <property type="entry name" value="AMP-bd_C_sf"/>
</dbReference>
<comment type="catalytic activity">
    <reaction evidence="5">
        <text>a long-chain fatty acid + ATP + CoA = a long-chain fatty acyl-CoA + AMP + diphosphate</text>
        <dbReference type="Rhea" id="RHEA:15421"/>
        <dbReference type="ChEBI" id="CHEBI:30616"/>
        <dbReference type="ChEBI" id="CHEBI:33019"/>
        <dbReference type="ChEBI" id="CHEBI:57287"/>
        <dbReference type="ChEBI" id="CHEBI:57560"/>
        <dbReference type="ChEBI" id="CHEBI:83139"/>
        <dbReference type="ChEBI" id="CHEBI:456215"/>
        <dbReference type="EC" id="6.2.1.3"/>
    </reaction>
    <physiologicalReaction direction="left-to-right" evidence="5">
        <dbReference type="Rhea" id="RHEA:15422"/>
    </physiologicalReaction>
</comment>
<keyword evidence="3" id="KW-0276">Fatty acid metabolism</keyword>
<sequence>MTTILRLPGEPADITLPALLLRNAEDHGDRPALSWRATPEGEWTTLTWREARRKVAVLAAGYAALGVRRGEHVLMMMGNRPEHWLSDLALVHLGAVPVTVYNTSAPEQIAHIARHSRARFAIVEGAHELARWEPLLTDDTAPLERLVVVEAAEAGQHRTYGSLYATGGRLFDPDAFEKGWHESRADDPLTVVYTSGTTGDPKGVRITHRNVVLNAVALDAVVELPDFVEHISYLPFAHVAERMLGIYLPVFRVSHVHLCVDPNAVAATARELHPAQFFGVPRVWEKLAASVRAALSGLPQEQQESIERANEAVRARVAYVERGEEAPADIETAYREAKQNVLDPLLSLAGFDRLVWTASAAASMPMDIVRFWSGFGLVIMDAWGLTETTGVVTINTPAGFRLGSVGKPLEGLEIRTDADGEILVRGATVFDGYLLPDGGVASACDADGWFPTGDVGRIDEDGYLWLTDRKKELIVTSTGKNVSPALVENTLKEHPLIGQALVHGDGRSYLVALLVLDAEMAPAWAAARGITGDLMESEAVREEVARAVEAANARLNRTEQIKRYRLLGEEWGPETGELTPSLKLRRRVIREKYEDAISALYAP</sequence>
<dbReference type="PANTHER" id="PTHR43272">
    <property type="entry name" value="LONG-CHAIN-FATTY-ACID--COA LIGASE"/>
    <property type="match status" value="1"/>
</dbReference>
<dbReference type="RefSeq" id="WP_249586495.1">
    <property type="nucleotide sequence ID" value="NZ_BAAAQL010000008.1"/>
</dbReference>
<dbReference type="PANTHER" id="PTHR43272:SF32">
    <property type="entry name" value="AMP-DEPENDENT SYNTHETASE_LIGASE DOMAIN-CONTAINING PROTEIN"/>
    <property type="match status" value="1"/>
</dbReference>
<dbReference type="InterPro" id="IPR000873">
    <property type="entry name" value="AMP-dep_synth/lig_dom"/>
</dbReference>
<dbReference type="CDD" id="cd05907">
    <property type="entry name" value="VL_LC_FACS_like"/>
    <property type="match status" value="1"/>
</dbReference>
<evidence type="ECO:0000313" key="9">
    <source>
        <dbReference type="Proteomes" id="UP000829992"/>
    </source>
</evidence>
<dbReference type="Gene3D" id="3.30.300.30">
    <property type="match status" value="1"/>
</dbReference>
<protein>
    <recommendedName>
        <fullName evidence="6">Acyl-CoA synthetase</fullName>
    </recommendedName>
</protein>
<dbReference type="SUPFAM" id="SSF56801">
    <property type="entry name" value="Acetyl-CoA synthetase-like"/>
    <property type="match status" value="1"/>
</dbReference>
<dbReference type="Gene3D" id="3.40.50.12780">
    <property type="entry name" value="N-terminal domain of ligase-like"/>
    <property type="match status" value="1"/>
</dbReference>